<evidence type="ECO:0000256" key="9">
    <source>
        <dbReference type="HAMAP-Rule" id="MF_00161"/>
    </source>
</evidence>
<comment type="pathway">
    <text evidence="9">Protein modification; lipoprotein biosynthesis (signal peptide cleavage).</text>
</comment>
<comment type="subcellular location">
    <subcellularLocation>
        <location evidence="9">Cell membrane</location>
        <topology evidence="9">Multi-pass membrane protein</topology>
    </subcellularLocation>
</comment>
<dbReference type="InterPro" id="IPR001872">
    <property type="entry name" value="Peptidase_A8"/>
</dbReference>
<evidence type="ECO:0000313" key="11">
    <source>
        <dbReference type="EMBL" id="MFD2567147.1"/>
    </source>
</evidence>
<keyword evidence="2 9" id="KW-1003">Cell membrane</keyword>
<keyword evidence="11" id="KW-0449">Lipoprotein</keyword>
<protein>
    <recommendedName>
        <fullName evidence="9">Lipoprotein signal peptidase</fullName>
        <ecNumber evidence="9">3.4.23.36</ecNumber>
    </recommendedName>
    <alternativeName>
        <fullName evidence="9">Prolipoprotein signal peptidase</fullName>
    </alternativeName>
    <alternativeName>
        <fullName evidence="9">Signal peptidase II</fullName>
        <shortName evidence="9">SPase II</shortName>
    </alternativeName>
</protein>
<keyword evidence="3 9" id="KW-0645">Protease</keyword>
<evidence type="ECO:0000256" key="7">
    <source>
        <dbReference type="ARBA" id="ARBA00022989"/>
    </source>
</evidence>
<evidence type="ECO:0000256" key="4">
    <source>
        <dbReference type="ARBA" id="ARBA00022692"/>
    </source>
</evidence>
<feature type="transmembrane region" description="Helical" evidence="9">
    <location>
        <begin position="169"/>
        <end position="191"/>
    </location>
</feature>
<evidence type="ECO:0000256" key="1">
    <source>
        <dbReference type="ARBA" id="ARBA00006139"/>
    </source>
</evidence>
<dbReference type="EMBL" id="JBHULH010000003">
    <property type="protein sequence ID" value="MFD2567147.1"/>
    <property type="molecule type" value="Genomic_DNA"/>
</dbReference>
<organism evidence="11 12">
    <name type="scientific">Pseudotenacibaculum haliotis</name>
    <dbReference type="NCBI Taxonomy" id="1862138"/>
    <lineage>
        <taxon>Bacteria</taxon>
        <taxon>Pseudomonadati</taxon>
        <taxon>Bacteroidota</taxon>
        <taxon>Flavobacteriia</taxon>
        <taxon>Flavobacteriales</taxon>
        <taxon>Flavobacteriaceae</taxon>
        <taxon>Pseudotenacibaculum</taxon>
    </lineage>
</organism>
<dbReference type="PANTHER" id="PTHR33695:SF1">
    <property type="entry name" value="LIPOPROTEIN SIGNAL PEPTIDASE"/>
    <property type="match status" value="1"/>
</dbReference>
<dbReference type="GO" id="GO:0004190">
    <property type="term" value="F:aspartic-type endopeptidase activity"/>
    <property type="evidence" value="ECO:0007669"/>
    <property type="project" value="UniProtKB-EC"/>
</dbReference>
<evidence type="ECO:0000256" key="3">
    <source>
        <dbReference type="ARBA" id="ARBA00022670"/>
    </source>
</evidence>
<dbReference type="Proteomes" id="UP001597508">
    <property type="component" value="Unassembled WGS sequence"/>
</dbReference>
<feature type="active site" evidence="9">
    <location>
        <position position="178"/>
    </location>
</feature>
<keyword evidence="8 9" id="KW-0472">Membrane</keyword>
<reference evidence="12" key="1">
    <citation type="journal article" date="2019" name="Int. J. Syst. Evol. Microbiol.">
        <title>The Global Catalogue of Microorganisms (GCM) 10K type strain sequencing project: providing services to taxonomists for standard genome sequencing and annotation.</title>
        <authorList>
            <consortium name="The Broad Institute Genomics Platform"/>
            <consortium name="The Broad Institute Genome Sequencing Center for Infectious Disease"/>
            <person name="Wu L."/>
            <person name="Ma J."/>
        </authorList>
    </citation>
    <scope>NUCLEOTIDE SEQUENCE [LARGE SCALE GENOMIC DNA]</scope>
    <source>
        <strain evidence="12">KCTC 52127</strain>
    </source>
</reference>
<dbReference type="HAMAP" id="MF_00161">
    <property type="entry name" value="LspA"/>
    <property type="match status" value="1"/>
</dbReference>
<dbReference type="RefSeq" id="WP_379665856.1">
    <property type="nucleotide sequence ID" value="NZ_JBHULH010000003.1"/>
</dbReference>
<comment type="caution">
    <text evidence="9">Lacks conserved residue(s) required for the propagation of feature annotation.</text>
</comment>
<name>A0ABW5LQV2_9FLAO</name>
<comment type="function">
    <text evidence="9">This protein specifically catalyzes the removal of signal peptides from prolipoproteins.</text>
</comment>
<keyword evidence="6 9" id="KW-0378">Hydrolase</keyword>
<evidence type="ECO:0000313" key="12">
    <source>
        <dbReference type="Proteomes" id="UP001597508"/>
    </source>
</evidence>
<dbReference type="Pfam" id="PF01252">
    <property type="entry name" value="Peptidase_A8"/>
    <property type="match status" value="1"/>
</dbReference>
<dbReference type="PRINTS" id="PR00781">
    <property type="entry name" value="LIPOSIGPTASE"/>
</dbReference>
<gene>
    <name evidence="9" type="primary">lspA</name>
    <name evidence="11" type="ORF">ACFSRZ_07160</name>
</gene>
<evidence type="ECO:0000256" key="6">
    <source>
        <dbReference type="ARBA" id="ARBA00022801"/>
    </source>
</evidence>
<keyword evidence="4 9" id="KW-0812">Transmembrane</keyword>
<feature type="transmembrane region" description="Helical" evidence="9">
    <location>
        <begin position="93"/>
        <end position="117"/>
    </location>
</feature>
<evidence type="ECO:0000256" key="8">
    <source>
        <dbReference type="ARBA" id="ARBA00023136"/>
    </source>
</evidence>
<evidence type="ECO:0000256" key="5">
    <source>
        <dbReference type="ARBA" id="ARBA00022750"/>
    </source>
</evidence>
<accession>A0ABW5LQV2</accession>
<evidence type="ECO:0000256" key="2">
    <source>
        <dbReference type="ARBA" id="ARBA00022475"/>
    </source>
</evidence>
<proteinExistence type="inferred from homology"/>
<dbReference type="EC" id="3.4.23.36" evidence="9"/>
<keyword evidence="7 9" id="KW-1133">Transmembrane helix</keyword>
<comment type="caution">
    <text evidence="11">The sequence shown here is derived from an EMBL/GenBank/DDBJ whole genome shotgun (WGS) entry which is preliminary data.</text>
</comment>
<feature type="active site" evidence="9">
    <location>
        <position position="144"/>
    </location>
</feature>
<keyword evidence="5 9" id="KW-0064">Aspartyl protease</keyword>
<dbReference type="NCBIfam" id="NF011369">
    <property type="entry name" value="PRK14788.1"/>
    <property type="match status" value="1"/>
</dbReference>
<comment type="catalytic activity">
    <reaction evidence="9">
        <text>Release of signal peptides from bacterial membrane prolipoproteins. Hydrolyzes -Xaa-Yaa-Zaa-|-(S,diacylglyceryl)Cys-, in which Xaa is hydrophobic (preferably Leu), and Yaa (Ala or Ser) and Zaa (Gly or Ala) have small, neutral side chains.</text>
        <dbReference type="EC" id="3.4.23.36"/>
    </reaction>
</comment>
<keyword evidence="12" id="KW-1185">Reference proteome</keyword>
<comment type="similarity">
    <text evidence="1 9 10">Belongs to the peptidase A8 family.</text>
</comment>
<sequence>MSKKNIALITVILAILIDQIIKIYVKTHFIINEEVKVFDWFRIHFVENNGMAMGFEFGGSGGKLFLTLFRLVAVVGIVYWLMSTIKKKMPNVVVVAIALIFAGAVGNIIDSVFYGVIFDAPQHSVATLFSDEPYGKLFYGRVVDMFYFPIWEGTWPSWIPVIGGKPGGFFNYIFNPADSYITIGVALLFIFNKKAFPKEEKKKEELTTD</sequence>
<evidence type="ECO:0000256" key="10">
    <source>
        <dbReference type="RuleBase" id="RU004181"/>
    </source>
</evidence>
<dbReference type="PANTHER" id="PTHR33695">
    <property type="entry name" value="LIPOPROTEIN SIGNAL PEPTIDASE"/>
    <property type="match status" value="1"/>
</dbReference>
<feature type="transmembrane region" description="Helical" evidence="9">
    <location>
        <begin position="64"/>
        <end position="81"/>
    </location>
</feature>